<reference evidence="4 6" key="3">
    <citation type="submission" date="2022-05" db="EMBL/GenBank/DDBJ databases">
        <title>Complete sequence of strain NY11312.</title>
        <authorList>
            <person name="Zhou D."/>
        </authorList>
    </citation>
    <scope>NUCLEOTIDE SEQUENCE [LARGE SCALE GENOMIC DNA]</scope>
    <source>
        <strain evidence="4 6">NY11312</strain>
    </source>
</reference>
<dbReference type="InterPro" id="IPR049021">
    <property type="entry name" value="AmiR_N"/>
</dbReference>
<dbReference type="InterPro" id="IPR008327">
    <property type="entry name" value="Sig_transdc_resp-reg_antiterm"/>
</dbReference>
<protein>
    <submittedName>
        <fullName evidence="3">ANTAR domain-containing protein</fullName>
    </submittedName>
</protein>
<feature type="region of interest" description="Disordered" evidence="1">
    <location>
        <begin position="1"/>
        <end position="24"/>
    </location>
</feature>
<dbReference type="AlphaFoldDB" id="A0A0M7FSA7"/>
<accession>A0A0S2JNG0</accession>
<evidence type="ECO:0000259" key="2">
    <source>
        <dbReference type="PROSITE" id="PS50921"/>
    </source>
</evidence>
<dbReference type="SUPFAM" id="SSF52172">
    <property type="entry name" value="CheY-like"/>
    <property type="match status" value="1"/>
</dbReference>
<evidence type="ECO:0000313" key="6">
    <source>
        <dbReference type="Proteomes" id="UP001211866"/>
    </source>
</evidence>
<evidence type="ECO:0000313" key="4">
    <source>
        <dbReference type="EMBL" id="WBM37303.1"/>
    </source>
</evidence>
<dbReference type="RefSeq" id="WP_052362995.1">
    <property type="nucleotide sequence ID" value="NZ_CAXOKM010000024.1"/>
</dbReference>
<dbReference type="InterPro" id="IPR011006">
    <property type="entry name" value="CheY-like_superfamily"/>
</dbReference>
<keyword evidence="6" id="KW-1185">Reference proteome</keyword>
<dbReference type="PIRSF" id="PIRSF036382">
    <property type="entry name" value="RR_antiterm"/>
    <property type="match status" value="1"/>
</dbReference>
<reference evidence="3 5" key="1">
    <citation type="submission" date="2018-05" db="EMBL/GenBank/DDBJ databases">
        <title>Genome Sequence of an Efficient Indole-Degrading Bacterium, Alcaligenes sp.YBY.</title>
        <authorList>
            <person name="Yang B."/>
        </authorList>
    </citation>
    <scope>NUCLEOTIDE SEQUENCE [LARGE SCALE GENOMIC DNA]</scope>
    <source>
        <strain evidence="3 5">YBY</strain>
    </source>
</reference>
<reference evidence="3 5" key="2">
    <citation type="submission" date="2018-05" db="EMBL/GenBank/DDBJ databases">
        <authorList>
            <person name="Lanie J.A."/>
            <person name="Ng W.-L."/>
            <person name="Kazmierczak K.M."/>
            <person name="Andrzejewski T.M."/>
            <person name="Davidsen T.M."/>
            <person name="Wayne K.J."/>
            <person name="Tettelin H."/>
            <person name="Glass J.I."/>
            <person name="Rusch D."/>
            <person name="Podicherti R."/>
            <person name="Tsui H.-C.T."/>
            <person name="Winkler M.E."/>
        </authorList>
    </citation>
    <scope>NUCLEOTIDE SEQUENCE [LARGE SCALE GENOMIC DNA]</scope>
    <source>
        <strain evidence="3 5">YBY</strain>
    </source>
</reference>
<dbReference type="SMART" id="SM01012">
    <property type="entry name" value="ANTAR"/>
    <property type="match status" value="1"/>
</dbReference>
<evidence type="ECO:0000313" key="5">
    <source>
        <dbReference type="Proteomes" id="UP000245216"/>
    </source>
</evidence>
<dbReference type="STRING" id="511.UZ73_04485"/>
<dbReference type="OrthoDB" id="8720242at2"/>
<dbReference type="KEGG" id="afa:UZ73_04485"/>
<dbReference type="Proteomes" id="UP000245216">
    <property type="component" value="Unassembled WGS sequence"/>
</dbReference>
<evidence type="ECO:0000256" key="1">
    <source>
        <dbReference type="SAM" id="MobiDB-lite"/>
    </source>
</evidence>
<dbReference type="GeneID" id="29371301"/>
<dbReference type="Gene3D" id="3.40.50.2300">
    <property type="match status" value="1"/>
</dbReference>
<feature type="domain" description="ANTAR" evidence="2">
    <location>
        <begin position="150"/>
        <end position="211"/>
    </location>
</feature>
<dbReference type="EMBL" id="QEXO01000001">
    <property type="protein sequence ID" value="PWE15231.1"/>
    <property type="molecule type" value="Genomic_DNA"/>
</dbReference>
<dbReference type="GO" id="GO:0003723">
    <property type="term" value="F:RNA binding"/>
    <property type="evidence" value="ECO:0007669"/>
    <property type="project" value="InterPro"/>
</dbReference>
<organism evidence="3 5">
    <name type="scientific">Alcaligenes faecalis</name>
    <dbReference type="NCBI Taxonomy" id="511"/>
    <lineage>
        <taxon>Bacteria</taxon>
        <taxon>Pseudomonadati</taxon>
        <taxon>Pseudomonadota</taxon>
        <taxon>Betaproteobacteria</taxon>
        <taxon>Burkholderiales</taxon>
        <taxon>Alcaligenaceae</taxon>
        <taxon>Alcaligenes</taxon>
    </lineage>
</organism>
<dbReference type="PROSITE" id="PS50921">
    <property type="entry name" value="ANTAR"/>
    <property type="match status" value="1"/>
</dbReference>
<sequence length="229" mass="25603">MANSSSYGDEPANKPLRARNRFPHATSPQLKELRQLTMVVMHPDDSDGRLLTQQLQRIGCSVQTIWPPTQNLPSGTDLVFLAVQPDLLHLRLDWVCEEDAPTVIAVVNYENPTIVSAVLDLNIQAILPAPIRSFGLLSTVVLARKYHKELRQQRRLISKLQTKLMGQRHVAQAKTILMRTHQVSEDQAYDLIREQAMNKRSTIEDISIAIVNASEVLSLGQKGSSLLGN</sequence>
<evidence type="ECO:0000313" key="3">
    <source>
        <dbReference type="EMBL" id="PWE15231.1"/>
    </source>
</evidence>
<dbReference type="Gene3D" id="1.10.10.10">
    <property type="entry name" value="Winged helix-like DNA-binding domain superfamily/Winged helix DNA-binding domain"/>
    <property type="match status" value="1"/>
</dbReference>
<accession>A0A0M7FSA7</accession>
<dbReference type="Proteomes" id="UP001211866">
    <property type="component" value="Chromosome"/>
</dbReference>
<name>A0A0M7FSA7_ALCFA</name>
<proteinExistence type="predicted"/>
<gene>
    <name evidence="3" type="ORF">DF183_00375</name>
    <name evidence="4" type="ORF">M2J83_16050</name>
</gene>
<dbReference type="Pfam" id="PF03861">
    <property type="entry name" value="ANTAR"/>
    <property type="match status" value="1"/>
</dbReference>
<dbReference type="EMBL" id="CP096916">
    <property type="protein sequence ID" value="WBM37303.1"/>
    <property type="molecule type" value="Genomic_DNA"/>
</dbReference>
<dbReference type="Pfam" id="PF21332">
    <property type="entry name" value="AmiR_N"/>
    <property type="match status" value="1"/>
</dbReference>
<dbReference type="InterPro" id="IPR036388">
    <property type="entry name" value="WH-like_DNA-bd_sf"/>
</dbReference>
<dbReference type="InterPro" id="IPR005561">
    <property type="entry name" value="ANTAR"/>
</dbReference>